<keyword evidence="4" id="KW-1185">Reference proteome</keyword>
<evidence type="ECO:0000313" key="3">
    <source>
        <dbReference type="EMBL" id="MCG3420687.1"/>
    </source>
</evidence>
<feature type="region of interest" description="Disordered" evidence="1">
    <location>
        <begin position="122"/>
        <end position="162"/>
    </location>
</feature>
<dbReference type="NCBIfam" id="TIGR02899">
    <property type="entry name" value="spore_safA"/>
    <property type="match status" value="1"/>
</dbReference>
<feature type="compositionally biased region" description="Basic and acidic residues" evidence="1">
    <location>
        <begin position="322"/>
        <end position="335"/>
    </location>
</feature>
<feature type="domain" description="LysM" evidence="2">
    <location>
        <begin position="2"/>
        <end position="47"/>
    </location>
</feature>
<dbReference type="InterPro" id="IPR036779">
    <property type="entry name" value="LysM_dom_sf"/>
</dbReference>
<dbReference type="InterPro" id="IPR018392">
    <property type="entry name" value="LysM"/>
</dbReference>
<dbReference type="Pfam" id="PF01476">
    <property type="entry name" value="LysM"/>
    <property type="match status" value="1"/>
</dbReference>
<dbReference type="InterPro" id="IPR014248">
    <property type="entry name" value="Spore_coat_assembly_SafA"/>
</dbReference>
<dbReference type="Proteomes" id="UP001199631">
    <property type="component" value="Unassembled WGS sequence"/>
</dbReference>
<name>A0AAW5BCD7_9BACI</name>
<evidence type="ECO:0000313" key="4">
    <source>
        <dbReference type="Proteomes" id="UP001199631"/>
    </source>
</evidence>
<feature type="compositionally biased region" description="Basic and acidic residues" evidence="1">
    <location>
        <begin position="54"/>
        <end position="73"/>
    </location>
</feature>
<evidence type="ECO:0000259" key="2">
    <source>
        <dbReference type="PROSITE" id="PS51782"/>
    </source>
</evidence>
<gene>
    <name evidence="3" type="primary">safA</name>
    <name evidence="3" type="ORF">K3T81_16200</name>
</gene>
<reference evidence="3 4" key="1">
    <citation type="journal article" date="2022" name="Evol. Bioinform. Online">
        <title>Draft Genome Sequence of Oceanobacillus jordanicus Strain GSFE11, a Halotolerant Plant Growth-Promoting Bacterial Endophyte Isolated From the Jordan Valley.</title>
        <authorList>
            <person name="Alhindi T."/>
            <person name="Albdaiwi R."/>
        </authorList>
    </citation>
    <scope>NUCLEOTIDE SEQUENCE [LARGE SCALE GENOMIC DNA]</scope>
    <source>
        <strain evidence="3 4">GSFE11</strain>
    </source>
</reference>
<accession>A0AAW5BCD7</accession>
<dbReference type="SUPFAM" id="SSF54106">
    <property type="entry name" value="LysM domain"/>
    <property type="match status" value="1"/>
</dbReference>
<evidence type="ECO:0000256" key="1">
    <source>
        <dbReference type="SAM" id="MobiDB-lite"/>
    </source>
</evidence>
<feature type="compositionally biased region" description="Basic and acidic residues" evidence="1">
    <location>
        <begin position="123"/>
        <end position="149"/>
    </location>
</feature>
<organism evidence="3 4">
    <name type="scientific">Oceanobacillus jordanicus</name>
    <dbReference type="NCBI Taxonomy" id="2867266"/>
    <lineage>
        <taxon>Bacteria</taxon>
        <taxon>Bacillati</taxon>
        <taxon>Bacillota</taxon>
        <taxon>Bacilli</taxon>
        <taxon>Bacillales</taxon>
        <taxon>Bacillaceae</taxon>
        <taxon>Oceanobacillus</taxon>
    </lineage>
</organism>
<comment type="caution">
    <text evidence="3">The sequence shown here is derived from an EMBL/GenBank/DDBJ whole genome shotgun (WGS) entry which is preliminary data.</text>
</comment>
<dbReference type="CDD" id="cd00118">
    <property type="entry name" value="LysM"/>
    <property type="match status" value="1"/>
</dbReference>
<sequence length="335" mass="38783">MKIHIVQKGDTLWELSKKYGVDFEELKQMNSQLSSPDMIMPGMKIKIPSSSKAVKQEHMPKKETVKQPYKDTSPKPMPVMKEDEKEMPKPQMPQMPQMPNQPIMQMPILEQEFQNYTTINFPETHHHVQPKKEMKKEKPKEKQKVEAKTYPKPSPQPEIQPQYHMQPQQAPTHTVPMCCHIVHPCYPPVPFPVMAQVSDWPMGPMHAMDSHHGMAPAHMQHGKDDCGCSGPKMHGNPHHLMFEPMQQQMFMGQQPFQQQGQQPFQQQGQQPFQQQGQQPFQNQGQQPFQQQGQQPFQPQMFPQQFEGMSNFAPTPPAYPDFSNREEDNKDSTKSE</sequence>
<feature type="region of interest" description="Disordered" evidence="1">
    <location>
        <begin position="51"/>
        <end position="93"/>
    </location>
</feature>
<dbReference type="EMBL" id="JAIFZM010000017">
    <property type="protein sequence ID" value="MCG3420687.1"/>
    <property type="molecule type" value="Genomic_DNA"/>
</dbReference>
<dbReference type="AlphaFoldDB" id="A0AAW5BCD7"/>
<feature type="region of interest" description="Disordered" evidence="1">
    <location>
        <begin position="253"/>
        <end position="335"/>
    </location>
</feature>
<feature type="compositionally biased region" description="Low complexity" evidence="1">
    <location>
        <begin position="253"/>
        <end position="305"/>
    </location>
</feature>
<dbReference type="RefSeq" id="WP_275949846.1">
    <property type="nucleotide sequence ID" value="NZ_JAIFZM010000017.1"/>
</dbReference>
<dbReference type="SMART" id="SM00257">
    <property type="entry name" value="LysM"/>
    <property type="match status" value="1"/>
</dbReference>
<protein>
    <submittedName>
        <fullName evidence="3">SafA/ExsA family spore coat assembly protein</fullName>
    </submittedName>
</protein>
<dbReference type="PROSITE" id="PS51782">
    <property type="entry name" value="LYSM"/>
    <property type="match status" value="1"/>
</dbReference>
<proteinExistence type="predicted"/>
<dbReference type="Gene3D" id="3.10.350.10">
    <property type="entry name" value="LysM domain"/>
    <property type="match status" value="1"/>
</dbReference>